<evidence type="ECO:0000259" key="2">
    <source>
        <dbReference type="Pfam" id="PF05170"/>
    </source>
</evidence>
<dbReference type="OrthoDB" id="5749006at2"/>
<dbReference type="InterPro" id="IPR007844">
    <property type="entry name" value="AsmA"/>
</dbReference>
<dbReference type="PANTHER" id="PTHR30441:SF9">
    <property type="entry name" value="ASMA FAMILY PROTEIN YHJG"/>
    <property type="match status" value="1"/>
</dbReference>
<dbReference type="Proteomes" id="UP000192934">
    <property type="component" value="Chromosome I"/>
</dbReference>
<protein>
    <recommendedName>
        <fullName evidence="2">AsmA domain-containing protein</fullName>
    </recommendedName>
</protein>
<name>A0A1X7G078_9SPHN</name>
<dbReference type="Pfam" id="PF05170">
    <property type="entry name" value="AsmA"/>
    <property type="match status" value="1"/>
</dbReference>
<evidence type="ECO:0000313" key="3">
    <source>
        <dbReference type="EMBL" id="SMF61755.1"/>
    </source>
</evidence>
<gene>
    <name evidence="3" type="ORF">SAMN06295910_0748</name>
</gene>
<keyword evidence="1" id="KW-1133">Transmembrane helix</keyword>
<reference evidence="4" key="1">
    <citation type="submission" date="2017-04" db="EMBL/GenBank/DDBJ databases">
        <authorList>
            <person name="Varghese N."/>
            <person name="Submissions S."/>
        </authorList>
    </citation>
    <scope>NUCLEOTIDE SEQUENCE [LARGE SCALE GENOMIC DNA]</scope>
    <source>
        <strain evidence="4">Dd16</strain>
    </source>
</reference>
<keyword evidence="1" id="KW-0812">Transmembrane</keyword>
<evidence type="ECO:0000256" key="1">
    <source>
        <dbReference type="SAM" id="Phobius"/>
    </source>
</evidence>
<keyword evidence="1" id="KW-0472">Membrane</keyword>
<dbReference type="PANTHER" id="PTHR30441">
    <property type="entry name" value="DUF748 DOMAIN-CONTAINING PROTEIN"/>
    <property type="match status" value="1"/>
</dbReference>
<evidence type="ECO:0000313" key="4">
    <source>
        <dbReference type="Proteomes" id="UP000192934"/>
    </source>
</evidence>
<sequence length="699" mass="75864">MDATLSAPDPAVRHVPRWRRRGDPVEIGLRIAAGIIGAIILVWLILFITKGRFLKPYFERYVAGQTERHVRVAGDFQLYFNPLDVKFLAEGMTISNPEWARRDNFFEAKLIDTDISTWSLLFGAKRRVNWLNLVSGNVDLEWDAKGARNTWTFGEKRGEPLELPLIRRAHIADSGLHYRDPRLQLITDIKFETTRARDTQFESDIRFTGTGSMRAKPFTLTGSMLSPNETVTGGRNRLVMRGEGAGHRLDVSGTLPAATQIEGADLRVAARGPNLAGLFDFLGVAVMDTRAYRLTSSLTKEADRWRFTGLKGTIGTSDLAGAMTISMPEDRVRIDADLRSRVLDIIDAGPFIGYDPERLAAQGAVVQEGGRPRMLPDTPMDISSVRSFDARVVYAANLIRMDGSPISNLGLTLDLNRGLMKISPLTMDVAGGHLASDITIDARRDPLRSDIDARLSPTPMGILLKRFGAEQSGTTGQIKARLNLAGTGNSVRAMLGSSNGRIAFIMPAGTFWTRNIQLSELDIGTFVQKMFEKKLERPVEINCGLIAFTVRNGLAAADPILIDTKKNVITGRGGFSFRTEAIDMAVEADAKTFSVFSGQSPIGVGGYFAAPNIDPISGELLARAGVGLGLGALVSPLAAVVAFVDPGDAEPTNCGPVLAGARTAAQSERDGGKIKGLGNGKAAKVEEPKKKRKKFLGIF</sequence>
<proteinExistence type="predicted"/>
<organism evidence="3 4">
    <name type="scientific">Allosphingosinicella indica</name>
    <dbReference type="NCBI Taxonomy" id="941907"/>
    <lineage>
        <taxon>Bacteria</taxon>
        <taxon>Pseudomonadati</taxon>
        <taxon>Pseudomonadota</taxon>
        <taxon>Alphaproteobacteria</taxon>
        <taxon>Sphingomonadales</taxon>
        <taxon>Sphingomonadaceae</taxon>
        <taxon>Allosphingosinicella</taxon>
    </lineage>
</organism>
<dbReference type="AlphaFoldDB" id="A0A1X7G078"/>
<dbReference type="GO" id="GO:0005886">
    <property type="term" value="C:plasma membrane"/>
    <property type="evidence" value="ECO:0007669"/>
    <property type="project" value="TreeGrafter"/>
</dbReference>
<accession>A0A1X7G078</accession>
<feature type="transmembrane region" description="Helical" evidence="1">
    <location>
        <begin position="27"/>
        <end position="48"/>
    </location>
</feature>
<keyword evidence="4" id="KW-1185">Reference proteome</keyword>
<dbReference type="GO" id="GO:0090313">
    <property type="term" value="P:regulation of protein targeting to membrane"/>
    <property type="evidence" value="ECO:0007669"/>
    <property type="project" value="TreeGrafter"/>
</dbReference>
<dbReference type="STRING" id="941907.SAMN06295910_0748"/>
<dbReference type="EMBL" id="LT840185">
    <property type="protein sequence ID" value="SMF61755.1"/>
    <property type="molecule type" value="Genomic_DNA"/>
</dbReference>
<dbReference type="RefSeq" id="WP_085217577.1">
    <property type="nucleotide sequence ID" value="NZ_LT840185.1"/>
</dbReference>
<feature type="domain" description="AsmA" evidence="2">
    <location>
        <begin position="287"/>
        <end position="510"/>
    </location>
</feature>
<dbReference type="InterPro" id="IPR052894">
    <property type="entry name" value="AsmA-related"/>
</dbReference>